<dbReference type="GO" id="GO:0046872">
    <property type="term" value="F:metal ion binding"/>
    <property type="evidence" value="ECO:0007669"/>
    <property type="project" value="UniProtKB-KW"/>
</dbReference>
<dbReference type="Proteomes" id="UP000254968">
    <property type="component" value="Unassembled WGS sequence"/>
</dbReference>
<evidence type="ECO:0000256" key="16">
    <source>
        <dbReference type="HAMAP-Rule" id="MF_01274"/>
    </source>
</evidence>
<dbReference type="HAMAP" id="MF_01274">
    <property type="entry name" value="Pantothen_kinase_3"/>
    <property type="match status" value="1"/>
</dbReference>
<gene>
    <name evidence="16 17" type="primary">coaX</name>
    <name evidence="17" type="ORF">NCTC13315_00755</name>
</gene>
<keyword evidence="9 16" id="KW-0547">Nucleotide-binding</keyword>
<feature type="binding site" evidence="16">
    <location>
        <begin position="106"/>
        <end position="109"/>
    </location>
    <ligand>
        <name>substrate</name>
    </ligand>
</feature>
<feature type="binding site" evidence="16">
    <location>
        <position position="132"/>
    </location>
    <ligand>
        <name>ATP</name>
        <dbReference type="ChEBI" id="CHEBI:30616"/>
    </ligand>
</feature>
<dbReference type="GO" id="GO:0004594">
    <property type="term" value="F:pantothenate kinase activity"/>
    <property type="evidence" value="ECO:0007669"/>
    <property type="project" value="UniProtKB-UniRule"/>
</dbReference>
<dbReference type="GO" id="GO:0005524">
    <property type="term" value="F:ATP binding"/>
    <property type="evidence" value="ECO:0007669"/>
    <property type="project" value="UniProtKB-UniRule"/>
</dbReference>
<dbReference type="Gene3D" id="3.30.420.40">
    <property type="match status" value="2"/>
</dbReference>
<dbReference type="GO" id="GO:0015937">
    <property type="term" value="P:coenzyme A biosynthetic process"/>
    <property type="evidence" value="ECO:0007669"/>
    <property type="project" value="UniProtKB-UniRule"/>
</dbReference>
<comment type="cofactor">
    <cofactor evidence="2">
        <name>K(+)</name>
        <dbReference type="ChEBI" id="CHEBI:29103"/>
    </cofactor>
</comment>
<organism evidence="17 18">
    <name type="scientific">Legionella beliardensis</name>
    <dbReference type="NCBI Taxonomy" id="91822"/>
    <lineage>
        <taxon>Bacteria</taxon>
        <taxon>Pseudomonadati</taxon>
        <taxon>Pseudomonadota</taxon>
        <taxon>Gammaproteobacteria</taxon>
        <taxon>Legionellales</taxon>
        <taxon>Legionellaceae</taxon>
        <taxon>Legionella</taxon>
    </lineage>
</organism>
<feature type="binding site" evidence="16">
    <location>
        <position position="99"/>
    </location>
    <ligand>
        <name>substrate</name>
    </ligand>
</feature>
<feature type="binding site" evidence="16">
    <location>
        <position position="129"/>
    </location>
    <ligand>
        <name>K(+)</name>
        <dbReference type="ChEBI" id="CHEBI:29103"/>
    </ligand>
</feature>
<evidence type="ECO:0000256" key="14">
    <source>
        <dbReference type="ARBA" id="ARBA00038036"/>
    </source>
</evidence>
<proteinExistence type="inferred from homology"/>
<accession>A0A378HZ66</accession>
<dbReference type="NCBIfam" id="TIGR00671">
    <property type="entry name" value="baf"/>
    <property type="match status" value="1"/>
</dbReference>
<dbReference type="RefSeq" id="WP_115301992.1">
    <property type="nucleotide sequence ID" value="NZ_CAAAHO010000001.1"/>
</dbReference>
<dbReference type="CDD" id="cd24015">
    <property type="entry name" value="ASKHA_NBD_PanK-III"/>
    <property type="match status" value="1"/>
</dbReference>
<comment type="pathway">
    <text evidence="4 16">Cofactor biosynthesis; coenzyme A biosynthesis; CoA from (R)-pantothenate: step 1/5.</text>
</comment>
<feature type="active site" description="Proton acceptor" evidence="16">
    <location>
        <position position="108"/>
    </location>
</feature>
<dbReference type="InterPro" id="IPR004619">
    <property type="entry name" value="Type_III_PanK"/>
</dbReference>
<dbReference type="InterPro" id="IPR043129">
    <property type="entry name" value="ATPase_NBD"/>
</dbReference>
<evidence type="ECO:0000256" key="5">
    <source>
        <dbReference type="ARBA" id="ARBA00011738"/>
    </source>
</evidence>
<evidence type="ECO:0000256" key="13">
    <source>
        <dbReference type="ARBA" id="ARBA00022993"/>
    </source>
</evidence>
<keyword evidence="8 16" id="KW-0808">Transferase</keyword>
<evidence type="ECO:0000256" key="2">
    <source>
        <dbReference type="ARBA" id="ARBA00001958"/>
    </source>
</evidence>
<sequence>MMLCIDVGNSHIYGGVFIEENLQLRFRHTSKVSASDELGIFLKTVLRENQCSPEEISEIAICSVVPQIDYSLRAACIKYFSIEPFVLQAGVKTGLNIKYRNPIEVGADRIANAIAAVQTYPGHNIIVIDFGTATTFCAITAQKAYLGGAILPGVRLSVDALSTNTARLSAVEIVKTEQALGRSTAESIQSGVYFGVLGACRELLTKIKEEAFPRQDVIVLATGGFASLFEQQDIYHHLVPDLVLQGIRQATIMNR</sequence>
<comment type="catalytic activity">
    <reaction evidence="1 16">
        <text>(R)-pantothenate + ATP = (R)-4'-phosphopantothenate + ADP + H(+)</text>
        <dbReference type="Rhea" id="RHEA:16373"/>
        <dbReference type="ChEBI" id="CHEBI:10986"/>
        <dbReference type="ChEBI" id="CHEBI:15378"/>
        <dbReference type="ChEBI" id="CHEBI:29032"/>
        <dbReference type="ChEBI" id="CHEBI:30616"/>
        <dbReference type="ChEBI" id="CHEBI:456216"/>
        <dbReference type="EC" id="2.7.1.33"/>
    </reaction>
</comment>
<dbReference type="UniPathway" id="UPA00241">
    <property type="reaction ID" value="UER00352"/>
</dbReference>
<comment type="function">
    <text evidence="16">Catalyzes the phosphorylation of pantothenate (Pan), the first step in CoA biosynthesis.</text>
</comment>
<dbReference type="EC" id="2.7.1.33" evidence="6 16"/>
<evidence type="ECO:0000256" key="9">
    <source>
        <dbReference type="ARBA" id="ARBA00022741"/>
    </source>
</evidence>
<evidence type="ECO:0000256" key="3">
    <source>
        <dbReference type="ARBA" id="ARBA00004496"/>
    </source>
</evidence>
<evidence type="ECO:0000313" key="18">
    <source>
        <dbReference type="Proteomes" id="UP000254968"/>
    </source>
</evidence>
<evidence type="ECO:0000256" key="8">
    <source>
        <dbReference type="ARBA" id="ARBA00022679"/>
    </source>
</evidence>
<dbReference type="SUPFAM" id="SSF53067">
    <property type="entry name" value="Actin-like ATPase domain"/>
    <property type="match status" value="2"/>
</dbReference>
<keyword evidence="10 16" id="KW-0418">Kinase</keyword>
<evidence type="ECO:0000256" key="1">
    <source>
        <dbReference type="ARBA" id="ARBA00001206"/>
    </source>
</evidence>
<keyword evidence="7 16" id="KW-0963">Cytoplasm</keyword>
<feature type="binding site" evidence="16">
    <location>
        <position position="184"/>
    </location>
    <ligand>
        <name>substrate</name>
    </ligand>
</feature>
<dbReference type="PANTHER" id="PTHR34265">
    <property type="entry name" value="TYPE III PANTOTHENATE KINASE"/>
    <property type="match status" value="1"/>
</dbReference>
<dbReference type="PANTHER" id="PTHR34265:SF1">
    <property type="entry name" value="TYPE III PANTOTHENATE KINASE"/>
    <property type="match status" value="1"/>
</dbReference>
<comment type="subcellular location">
    <subcellularLocation>
        <location evidence="3 16">Cytoplasm</location>
    </subcellularLocation>
</comment>
<reference evidence="17 18" key="1">
    <citation type="submission" date="2018-06" db="EMBL/GenBank/DDBJ databases">
        <authorList>
            <consortium name="Pathogen Informatics"/>
            <person name="Doyle S."/>
        </authorList>
    </citation>
    <scope>NUCLEOTIDE SEQUENCE [LARGE SCALE GENOMIC DNA]</scope>
    <source>
        <strain evidence="17 18">NCTC13315</strain>
    </source>
</reference>
<keyword evidence="11 16" id="KW-0067">ATP-binding</keyword>
<comment type="subunit">
    <text evidence="5 16">Homodimer.</text>
</comment>
<comment type="similarity">
    <text evidence="14 16">Belongs to the type III pantothenate kinase family.</text>
</comment>
<dbReference type="AlphaFoldDB" id="A0A378HZ66"/>
<protein>
    <recommendedName>
        <fullName evidence="15 16">Type III pantothenate kinase</fullName>
        <ecNumber evidence="6 16">2.7.1.33</ecNumber>
    </recommendedName>
    <alternativeName>
        <fullName evidence="16">PanK-III</fullName>
    </alternativeName>
    <alternativeName>
        <fullName evidence="16">Pantothenic acid kinase</fullName>
    </alternativeName>
</protein>
<evidence type="ECO:0000256" key="7">
    <source>
        <dbReference type="ARBA" id="ARBA00022490"/>
    </source>
</evidence>
<dbReference type="NCBIfam" id="NF009855">
    <property type="entry name" value="PRK13321.1"/>
    <property type="match status" value="1"/>
</dbReference>
<keyword evidence="13 16" id="KW-0173">Coenzyme A biosynthesis</keyword>
<name>A0A378HZ66_9GAMM</name>
<evidence type="ECO:0000256" key="12">
    <source>
        <dbReference type="ARBA" id="ARBA00022958"/>
    </source>
</evidence>
<evidence type="ECO:0000256" key="10">
    <source>
        <dbReference type="ARBA" id="ARBA00022777"/>
    </source>
</evidence>
<evidence type="ECO:0000256" key="11">
    <source>
        <dbReference type="ARBA" id="ARBA00022840"/>
    </source>
</evidence>
<keyword evidence="18" id="KW-1185">Reference proteome</keyword>
<keyword evidence="16" id="KW-0479">Metal-binding</keyword>
<evidence type="ECO:0000256" key="6">
    <source>
        <dbReference type="ARBA" id="ARBA00012102"/>
    </source>
</evidence>
<dbReference type="OrthoDB" id="9781305at2"/>
<dbReference type="GO" id="GO:0005737">
    <property type="term" value="C:cytoplasm"/>
    <property type="evidence" value="ECO:0007669"/>
    <property type="project" value="UniProtKB-SubCell"/>
</dbReference>
<evidence type="ECO:0000256" key="15">
    <source>
        <dbReference type="ARBA" id="ARBA00040883"/>
    </source>
</evidence>
<feature type="binding site" evidence="16">
    <location>
        <begin position="6"/>
        <end position="13"/>
    </location>
    <ligand>
        <name>ATP</name>
        <dbReference type="ChEBI" id="CHEBI:30616"/>
    </ligand>
</feature>
<evidence type="ECO:0000256" key="4">
    <source>
        <dbReference type="ARBA" id="ARBA00005225"/>
    </source>
</evidence>
<comment type="cofactor">
    <cofactor evidence="16">
        <name>NH4(+)</name>
        <dbReference type="ChEBI" id="CHEBI:28938"/>
    </cofactor>
    <cofactor evidence="16">
        <name>K(+)</name>
        <dbReference type="ChEBI" id="CHEBI:29103"/>
    </cofactor>
    <text evidence="16">A monovalent cation. Ammonium or potassium.</text>
</comment>
<dbReference type="EMBL" id="UGNV01000001">
    <property type="protein sequence ID" value="STX28228.1"/>
    <property type="molecule type" value="Genomic_DNA"/>
</dbReference>
<dbReference type="Pfam" id="PF03309">
    <property type="entry name" value="Pan_kinase"/>
    <property type="match status" value="1"/>
</dbReference>
<keyword evidence="12 16" id="KW-0630">Potassium</keyword>
<evidence type="ECO:0000313" key="17">
    <source>
        <dbReference type="EMBL" id="STX28228.1"/>
    </source>
</evidence>